<sequence length="566" mass="66667">MKNPIIIILLLITTTLFSQKKYHFIVPESLQNMSFQTLEKRFDNSLFNKKSLAIYAKTYYKKSEWQNDEIIKANGMYMLAYISSEDSLFSLTDSIIALTKKRNDFIFPAKAYILRSIIFFSNGQFNKALVNILNAEKYSSKSGNIEQKTLINQQIGLIKIELGKPQEALALIIENYNYYKNKKTGSPYYVYSAWILSNIYNRLNKPDLALYYNELFLKKMKVEDPYYKYFMLNKGVSYHLKKQYSLSNKILDEAINLLKIDKINQAIAYYYRGENVLQGEKSDLKSKKYFEKVDSILISTTEFTSILRNNYLHLIEIYRKLKDNNKQLYYLNRLIEIDEKLNKNNVVLSDNMNQKYDTPHLLFEKEKIIVKINQEKYIYIGIGFIVFIGLVFSLYYLVKTKREKQLFEERFKVLMEQPKNEVIQVIGTIPVTTIVEDNKTKSFDLPKDIEKDLLQKLASFEKEQGYLVMNLKLTDLTKQFDTNSSYLSKTINHFKDKNFSQYLNDLRIAYVVKHLKADKKFRKYTIKAIAEEVGFSNSESFAKAFYNQTGLQPSFFIKKIEENKEI</sequence>
<dbReference type="InterPro" id="IPR018060">
    <property type="entry name" value="HTH_AraC"/>
</dbReference>
<evidence type="ECO:0000256" key="2">
    <source>
        <dbReference type="ARBA" id="ARBA00023125"/>
    </source>
</evidence>
<evidence type="ECO:0000256" key="4">
    <source>
        <dbReference type="SAM" id="Phobius"/>
    </source>
</evidence>
<dbReference type="Gene3D" id="1.10.10.60">
    <property type="entry name" value="Homeodomain-like"/>
    <property type="match status" value="2"/>
</dbReference>
<keyword evidence="4" id="KW-0472">Membrane</keyword>
<dbReference type="Gene3D" id="1.25.40.10">
    <property type="entry name" value="Tetratricopeptide repeat domain"/>
    <property type="match status" value="1"/>
</dbReference>
<dbReference type="Pfam" id="PF12833">
    <property type="entry name" value="HTH_18"/>
    <property type="match status" value="1"/>
</dbReference>
<dbReference type="EMBL" id="SMLH01000004">
    <property type="protein sequence ID" value="TDE29429.1"/>
    <property type="molecule type" value="Genomic_DNA"/>
</dbReference>
<comment type="caution">
    <text evidence="6">The sequence shown here is derived from an EMBL/GenBank/DDBJ whole genome shotgun (WGS) entry which is preliminary data.</text>
</comment>
<dbReference type="InterPro" id="IPR009057">
    <property type="entry name" value="Homeodomain-like_sf"/>
</dbReference>
<dbReference type="PANTHER" id="PTHR43280:SF2">
    <property type="entry name" value="HTH-TYPE TRANSCRIPTIONAL REGULATOR EXSA"/>
    <property type="match status" value="1"/>
</dbReference>
<dbReference type="PANTHER" id="PTHR43280">
    <property type="entry name" value="ARAC-FAMILY TRANSCRIPTIONAL REGULATOR"/>
    <property type="match status" value="1"/>
</dbReference>
<evidence type="ECO:0000256" key="3">
    <source>
        <dbReference type="ARBA" id="ARBA00023163"/>
    </source>
</evidence>
<dbReference type="SUPFAM" id="SSF46689">
    <property type="entry name" value="Homeodomain-like"/>
    <property type="match status" value="1"/>
</dbReference>
<keyword evidence="2" id="KW-0238">DNA-binding</keyword>
<keyword evidence="3" id="KW-0804">Transcription</keyword>
<keyword evidence="4" id="KW-1133">Transmembrane helix</keyword>
<feature type="domain" description="HTH araC/xylS-type" evidence="5">
    <location>
        <begin position="451"/>
        <end position="559"/>
    </location>
</feature>
<keyword evidence="7" id="KW-1185">Reference proteome</keyword>
<gene>
    <name evidence="6" type="ORF">E0I61_09750</name>
</gene>
<dbReference type="SUPFAM" id="SSF48452">
    <property type="entry name" value="TPR-like"/>
    <property type="match status" value="1"/>
</dbReference>
<evidence type="ECO:0000256" key="1">
    <source>
        <dbReference type="ARBA" id="ARBA00023015"/>
    </source>
</evidence>
<keyword evidence="4" id="KW-0812">Transmembrane</keyword>
<dbReference type="Proteomes" id="UP000294685">
    <property type="component" value="Unassembled WGS sequence"/>
</dbReference>
<accession>A0ABY2DRM1</accession>
<organism evidence="6 7">
    <name type="scientific">Flavobacterium ranwuense</name>
    <dbReference type="NCBI Taxonomy" id="2541725"/>
    <lineage>
        <taxon>Bacteria</taxon>
        <taxon>Pseudomonadati</taxon>
        <taxon>Bacteroidota</taxon>
        <taxon>Flavobacteriia</taxon>
        <taxon>Flavobacteriales</taxon>
        <taxon>Flavobacteriaceae</taxon>
        <taxon>Flavobacterium</taxon>
    </lineage>
</organism>
<protein>
    <submittedName>
        <fullName evidence="6">Helix-turn-helix domain-containing protein</fullName>
    </submittedName>
</protein>
<dbReference type="RefSeq" id="WP_132071079.1">
    <property type="nucleotide sequence ID" value="NZ_SMLH01000004.1"/>
</dbReference>
<evidence type="ECO:0000313" key="7">
    <source>
        <dbReference type="Proteomes" id="UP000294685"/>
    </source>
</evidence>
<dbReference type="InterPro" id="IPR011990">
    <property type="entry name" value="TPR-like_helical_dom_sf"/>
</dbReference>
<reference evidence="6 7" key="1">
    <citation type="submission" date="2019-03" db="EMBL/GenBank/DDBJ databases">
        <title>Novel species of Flavobacterium.</title>
        <authorList>
            <person name="Liu Q."/>
            <person name="Xin Y.-H."/>
        </authorList>
    </citation>
    <scope>NUCLEOTIDE SEQUENCE [LARGE SCALE GENOMIC DNA]</scope>
    <source>
        <strain evidence="6 7">LB2P22</strain>
    </source>
</reference>
<name>A0ABY2DRM1_9FLAO</name>
<feature type="transmembrane region" description="Helical" evidence="4">
    <location>
        <begin position="377"/>
        <end position="398"/>
    </location>
</feature>
<keyword evidence="1" id="KW-0805">Transcription regulation</keyword>
<evidence type="ECO:0000313" key="6">
    <source>
        <dbReference type="EMBL" id="TDE29429.1"/>
    </source>
</evidence>
<dbReference type="SMART" id="SM00342">
    <property type="entry name" value="HTH_ARAC"/>
    <property type="match status" value="1"/>
</dbReference>
<evidence type="ECO:0000259" key="5">
    <source>
        <dbReference type="PROSITE" id="PS01124"/>
    </source>
</evidence>
<dbReference type="PROSITE" id="PS01124">
    <property type="entry name" value="HTH_ARAC_FAMILY_2"/>
    <property type="match status" value="1"/>
</dbReference>
<proteinExistence type="predicted"/>